<evidence type="ECO:0000256" key="4">
    <source>
        <dbReference type="ARBA" id="ARBA00022730"/>
    </source>
</evidence>
<dbReference type="GO" id="GO:0022627">
    <property type="term" value="C:cytosolic small ribosomal subunit"/>
    <property type="evidence" value="ECO:0007669"/>
    <property type="project" value="TreeGrafter"/>
</dbReference>
<dbReference type="InterPro" id="IPR019979">
    <property type="entry name" value="Ribosomal_uS17_CS"/>
</dbReference>
<dbReference type="Pfam" id="PF00366">
    <property type="entry name" value="Ribosomal_S17"/>
    <property type="match status" value="1"/>
</dbReference>
<dbReference type="GO" id="GO:0003735">
    <property type="term" value="F:structural constituent of ribosome"/>
    <property type="evidence" value="ECO:0007669"/>
    <property type="project" value="InterPro"/>
</dbReference>
<gene>
    <name evidence="11" type="primary">rps17</name>
    <name evidence="11" type="ORF">Bangp_185</name>
</gene>
<keyword evidence="5" id="KW-0694">RNA-binding</keyword>
<dbReference type="GO" id="GO:0019843">
    <property type="term" value="F:rRNA binding"/>
    <property type="evidence" value="ECO:0007669"/>
    <property type="project" value="UniProtKB-KW"/>
</dbReference>
<keyword evidence="4" id="KW-0699">rRNA-binding</keyword>
<sequence>MPKKERVGIVVSNKMHKTLVVAVASRILHPKYKKIMIKTKRYKVHTDQENIYQLGDTIRIQETRPLSKTKRWKVLDTIAKSPR</sequence>
<dbReference type="AlphaFoldDB" id="A0A1C9CD26"/>
<dbReference type="SUPFAM" id="SSF50249">
    <property type="entry name" value="Nucleic acid-binding proteins"/>
    <property type="match status" value="1"/>
</dbReference>
<geneLocation type="plastid" evidence="11"/>
<dbReference type="NCBIfam" id="NF004123">
    <property type="entry name" value="PRK05610.1"/>
    <property type="match status" value="1"/>
</dbReference>
<evidence type="ECO:0000256" key="1">
    <source>
        <dbReference type="ARBA" id="ARBA00002932"/>
    </source>
</evidence>
<evidence type="ECO:0000256" key="7">
    <source>
        <dbReference type="ARBA" id="ARBA00023274"/>
    </source>
</evidence>
<dbReference type="RefSeq" id="YP_009296924.1">
    <property type="nucleotide sequence ID" value="NC_031173.1"/>
</dbReference>
<comment type="subunit">
    <text evidence="3">Part of the 30S ribosomal subunit.</text>
</comment>
<dbReference type="HAMAP" id="MF_01345_B">
    <property type="entry name" value="Ribosomal_uS17_B"/>
    <property type="match status" value="1"/>
</dbReference>
<keyword evidence="6 10" id="KW-0689">Ribosomal protein</keyword>
<dbReference type="InterPro" id="IPR000266">
    <property type="entry name" value="Ribosomal_uS17"/>
</dbReference>
<reference evidence="12" key="2">
    <citation type="submission" date="2017-03" db="EMBL/GenBank/DDBJ databases">
        <title>The new red algal subphylum Proteorhodophytina comprises the largest and most divergent plastid genomes known.</title>
        <authorList>
            <person name="Munoz-Gomez S.A."/>
            <person name="Mejia-Franco F.G."/>
            <person name="Durnin K."/>
            <person name="Morgan C."/>
            <person name="Grisdale C.J."/>
            <person name="Archibald J.M."/>
            <person name="Slamovits C.H."/>
        </authorList>
    </citation>
    <scope>NUCLEOTIDE SEQUENCE</scope>
    <source>
        <strain evidence="12">UTEX LB2854</strain>
    </source>
</reference>
<dbReference type="PANTHER" id="PTHR10744:SF1">
    <property type="entry name" value="SMALL RIBOSOMAL SUBUNIT PROTEIN US17M"/>
    <property type="match status" value="1"/>
</dbReference>
<evidence type="ECO:0000313" key="12">
    <source>
        <dbReference type="EMBL" id="ARO90371.1"/>
    </source>
</evidence>
<comment type="similarity">
    <text evidence="2 10">Belongs to the universal ribosomal protein uS17 family.</text>
</comment>
<organism evidence="11">
    <name type="scientific">Bangiopsis subsimplex</name>
    <dbReference type="NCBI Taxonomy" id="139980"/>
    <lineage>
        <taxon>Eukaryota</taxon>
        <taxon>Rhodophyta</taxon>
        <taxon>Stylonematophyceae</taxon>
        <taxon>Stylonematales</taxon>
        <taxon>Stylonemataceae</taxon>
        <taxon>Bangiopsis</taxon>
    </lineage>
</organism>
<name>A0A1C9CD26_9RHOD</name>
<dbReference type="EMBL" id="KX284718">
    <property type="protein sequence ID" value="AOM66267.1"/>
    <property type="molecule type" value="Genomic_DNA"/>
</dbReference>
<evidence type="ECO:0000256" key="3">
    <source>
        <dbReference type="ARBA" id="ARBA00011458"/>
    </source>
</evidence>
<evidence type="ECO:0000256" key="2">
    <source>
        <dbReference type="ARBA" id="ARBA00010254"/>
    </source>
</evidence>
<dbReference type="Gene3D" id="2.40.50.140">
    <property type="entry name" value="Nucleic acid-binding proteins"/>
    <property type="match status" value="1"/>
</dbReference>
<dbReference type="PRINTS" id="PR00973">
    <property type="entry name" value="RIBOSOMALS17"/>
</dbReference>
<evidence type="ECO:0000256" key="9">
    <source>
        <dbReference type="ARBA" id="ARBA00035308"/>
    </source>
</evidence>
<evidence type="ECO:0000256" key="6">
    <source>
        <dbReference type="ARBA" id="ARBA00022980"/>
    </source>
</evidence>
<dbReference type="PANTHER" id="PTHR10744">
    <property type="entry name" value="40S RIBOSOMAL PROTEIN S11 FAMILY MEMBER"/>
    <property type="match status" value="1"/>
</dbReference>
<evidence type="ECO:0000256" key="5">
    <source>
        <dbReference type="ARBA" id="ARBA00022884"/>
    </source>
</evidence>
<dbReference type="GeneID" id="29073338"/>
<keyword evidence="12" id="KW-0150">Chloroplast</keyword>
<dbReference type="PROSITE" id="PS00056">
    <property type="entry name" value="RIBOSOMAL_S17"/>
    <property type="match status" value="1"/>
</dbReference>
<evidence type="ECO:0000256" key="8">
    <source>
        <dbReference type="ARBA" id="ARBA00035251"/>
    </source>
</evidence>
<dbReference type="EMBL" id="KY709207">
    <property type="protein sequence ID" value="ARO90371.1"/>
    <property type="molecule type" value="Genomic_DNA"/>
</dbReference>
<keyword evidence="7 10" id="KW-0687">Ribonucleoprotein</keyword>
<dbReference type="InterPro" id="IPR019984">
    <property type="entry name" value="Ribosomal_uS17_bact/chlr"/>
</dbReference>
<evidence type="ECO:0000313" key="11">
    <source>
        <dbReference type="EMBL" id="AOM66267.1"/>
    </source>
</evidence>
<dbReference type="CDD" id="cd00364">
    <property type="entry name" value="Ribosomal_uS17"/>
    <property type="match status" value="1"/>
</dbReference>
<reference evidence="11" key="1">
    <citation type="journal article" date="2016" name="BMC Biol.">
        <title>Parallel evolution of highly conserved plastid genome architecture in red seaweeds and seed plants.</title>
        <authorList>
            <person name="Lee J."/>
            <person name="Cho C.H."/>
            <person name="Park S.I."/>
            <person name="Choi J.W."/>
            <person name="Song H.S."/>
            <person name="West J.A."/>
            <person name="Bhattacharya D."/>
            <person name="Yoon H.S."/>
        </authorList>
    </citation>
    <scope>NUCLEOTIDE SEQUENCE</scope>
</reference>
<proteinExistence type="inferred from homology"/>
<evidence type="ECO:0000256" key="10">
    <source>
        <dbReference type="RuleBase" id="RU003872"/>
    </source>
</evidence>
<comment type="function">
    <text evidence="1">One of the primary rRNA binding proteins, it binds specifically to the 5'-end of 16S ribosomal RNA.</text>
</comment>
<dbReference type="InterPro" id="IPR012340">
    <property type="entry name" value="NA-bd_OB-fold"/>
</dbReference>
<dbReference type="GO" id="GO:0006412">
    <property type="term" value="P:translation"/>
    <property type="evidence" value="ECO:0007669"/>
    <property type="project" value="InterPro"/>
</dbReference>
<protein>
    <recommendedName>
        <fullName evidence="8">Small ribosomal subunit protein uS17c</fullName>
    </recommendedName>
    <alternativeName>
        <fullName evidence="9">30S ribosomal protein S17, chloroplastic</fullName>
    </alternativeName>
</protein>
<accession>A0A1C9CD26</accession>
<keyword evidence="11" id="KW-0934">Plastid</keyword>
<dbReference type="NCBIfam" id="TIGR03635">
    <property type="entry name" value="uS17_bact"/>
    <property type="match status" value="1"/>
</dbReference>